<dbReference type="EMBL" id="PSNX01000015">
    <property type="protein sequence ID" value="PPE65202.1"/>
    <property type="molecule type" value="Genomic_DNA"/>
</dbReference>
<protein>
    <recommendedName>
        <fullName evidence="5">Antitoxin</fullName>
    </recommendedName>
</protein>
<comment type="similarity">
    <text evidence="1">Belongs to the phD/YefM antitoxin family.</text>
</comment>
<evidence type="ECO:0000313" key="4">
    <source>
        <dbReference type="Proteomes" id="UP000238605"/>
    </source>
</evidence>
<evidence type="ECO:0000256" key="1">
    <source>
        <dbReference type="ARBA" id="ARBA00009981"/>
    </source>
</evidence>
<comment type="caution">
    <text evidence="3">The sequence shown here is derived from an EMBL/GenBank/DDBJ whole genome shotgun (WGS) entry which is preliminary data.</text>
</comment>
<dbReference type="InterPro" id="IPR036165">
    <property type="entry name" value="YefM-like_sf"/>
</dbReference>
<dbReference type="OrthoDB" id="8909832at2"/>
<evidence type="ECO:0000313" key="3">
    <source>
        <dbReference type="EMBL" id="PPE65202.1"/>
    </source>
</evidence>
<gene>
    <name evidence="3" type="ORF">C1704_14745</name>
</gene>
<dbReference type="Proteomes" id="UP000238605">
    <property type="component" value="Unassembled WGS sequence"/>
</dbReference>
<proteinExistence type="inferred from homology"/>
<reference evidence="3 4" key="1">
    <citation type="submission" date="2018-02" db="EMBL/GenBank/DDBJ databases">
        <title>Reclassifiation of [Polyangium] brachysporum DSM 7029 as Guopingzhaonella breviflexa gen. nov., sp. nov., a member of the family Comamonadaceae.</title>
        <authorList>
            <person name="Tang B."/>
        </authorList>
    </citation>
    <scope>NUCLEOTIDE SEQUENCE [LARGE SCALE GENOMIC DNA]</scope>
    <source>
        <strain evidence="3 4">BCRC 80649</strain>
    </source>
</reference>
<dbReference type="RefSeq" id="WP_104303505.1">
    <property type="nucleotide sequence ID" value="NZ_PSNX01000015.1"/>
</dbReference>
<organism evidence="3 4">
    <name type="scientific">Caldimonas caldifontis</name>
    <dbReference type="NCBI Taxonomy" id="1452508"/>
    <lineage>
        <taxon>Bacteria</taxon>
        <taxon>Pseudomonadati</taxon>
        <taxon>Pseudomonadota</taxon>
        <taxon>Betaproteobacteria</taxon>
        <taxon>Burkholderiales</taxon>
        <taxon>Sphaerotilaceae</taxon>
        <taxon>Caldimonas</taxon>
    </lineage>
</organism>
<evidence type="ECO:0008006" key="5">
    <source>
        <dbReference type="Google" id="ProtNLM"/>
    </source>
</evidence>
<keyword evidence="4" id="KW-1185">Reference proteome</keyword>
<accession>A0A2S5SR37</accession>
<dbReference type="Gene3D" id="3.40.1620.10">
    <property type="entry name" value="YefM-like domain"/>
    <property type="match status" value="1"/>
</dbReference>
<dbReference type="SUPFAM" id="SSF143120">
    <property type="entry name" value="YefM-like"/>
    <property type="match status" value="1"/>
</dbReference>
<feature type="region of interest" description="Disordered" evidence="2">
    <location>
        <begin position="1"/>
        <end position="21"/>
    </location>
</feature>
<evidence type="ECO:0000256" key="2">
    <source>
        <dbReference type="SAM" id="MobiDB-lite"/>
    </source>
</evidence>
<sequence>MSAVPKIQPVPPVDQLHRTPASDVKKLGWRGVMRQLQTQGPVLVTNHQQPEAVILPVQAYAALLARAQHTADPAEATLEALRRRFDERLAVLNTPEAGDRLRGLMDGPARLGGEVQAGASY</sequence>
<name>A0A2S5SR37_9BURK</name>
<dbReference type="AlphaFoldDB" id="A0A2S5SR37"/>